<feature type="compositionally biased region" description="Basic and acidic residues" evidence="1">
    <location>
        <begin position="201"/>
        <end position="217"/>
    </location>
</feature>
<comment type="caution">
    <text evidence="2">The sequence shown here is derived from an EMBL/GenBank/DDBJ whole genome shotgun (WGS) entry which is preliminary data.</text>
</comment>
<proteinExistence type="predicted"/>
<feature type="region of interest" description="Disordered" evidence="1">
    <location>
        <begin position="372"/>
        <end position="409"/>
    </location>
</feature>
<reference evidence="2 3" key="1">
    <citation type="submission" date="2019-02" db="EMBL/GenBank/DDBJ databases">
        <title>Genome sequencing of the rare red list fungi Phellinidium pouzarii.</title>
        <authorList>
            <person name="Buettner E."/>
            <person name="Kellner H."/>
        </authorList>
    </citation>
    <scope>NUCLEOTIDE SEQUENCE [LARGE SCALE GENOMIC DNA]</scope>
    <source>
        <strain evidence="2 3">DSM 108285</strain>
    </source>
</reference>
<dbReference type="EMBL" id="SGPK01000014">
    <property type="protein sequence ID" value="THH11433.1"/>
    <property type="molecule type" value="Genomic_DNA"/>
</dbReference>
<accession>A0A4V3XDX1</accession>
<evidence type="ECO:0000256" key="1">
    <source>
        <dbReference type="SAM" id="MobiDB-lite"/>
    </source>
</evidence>
<feature type="region of interest" description="Disordered" evidence="1">
    <location>
        <begin position="182"/>
        <end position="259"/>
    </location>
</feature>
<name>A0A4V3XDX1_9AGAM</name>
<dbReference type="Proteomes" id="UP000308199">
    <property type="component" value="Unassembled WGS sequence"/>
</dbReference>
<dbReference type="AlphaFoldDB" id="A0A4V3XDX1"/>
<protein>
    <submittedName>
        <fullName evidence="2">Uncharacterized protein</fullName>
    </submittedName>
</protein>
<sequence>MEVRYRHFKRGFCDLTFSSYLHDLLISDSDIHSSLRYSYQASSLSSPYRTLYILSCPQRYLNISYLRPRCEPRPHYQPSCFIMSSRTFSVFQDEPTVKRPLPLGRSASASAVLMSTSSARGENALSSIRTVIVPIPEKENLHPITGLGVGSTSASKKRKASESSSVLATKLLAKTSDSGVCKAKRSELKRSSSLSVKTKTKREPVKEPVKKGPEARKAAAGGDGSSAQKVLSLSRRPPKTLEPVSEETDDQAPAIQASKDEAKNITQAVIDARCYELTVSPLADVTDAYVQSSEALILSPKKVEEVKDEDLPEYRTVKEESGFETQIRDYFSSEGSRSGSISSFPSSSSVSTSFFDSVDAFQLHSSNFSNFEKDQDVPSTPKKLKRSATLPSIPTQFKGISAPGDFPMLSTPERKELYATFTFTTPKSSPGRSR</sequence>
<evidence type="ECO:0000313" key="3">
    <source>
        <dbReference type="Proteomes" id="UP000308199"/>
    </source>
</evidence>
<feature type="region of interest" description="Disordered" evidence="1">
    <location>
        <begin position="143"/>
        <end position="165"/>
    </location>
</feature>
<dbReference type="OrthoDB" id="3265369at2759"/>
<evidence type="ECO:0000313" key="2">
    <source>
        <dbReference type="EMBL" id="THH11433.1"/>
    </source>
</evidence>
<gene>
    <name evidence="2" type="ORF">EW145_g678</name>
</gene>
<keyword evidence="3" id="KW-1185">Reference proteome</keyword>
<organism evidence="2 3">
    <name type="scientific">Phellinidium pouzarii</name>
    <dbReference type="NCBI Taxonomy" id="167371"/>
    <lineage>
        <taxon>Eukaryota</taxon>
        <taxon>Fungi</taxon>
        <taxon>Dikarya</taxon>
        <taxon>Basidiomycota</taxon>
        <taxon>Agaricomycotina</taxon>
        <taxon>Agaricomycetes</taxon>
        <taxon>Hymenochaetales</taxon>
        <taxon>Hymenochaetaceae</taxon>
        <taxon>Phellinidium</taxon>
    </lineage>
</organism>